<feature type="binding site" evidence="2">
    <location>
        <position position="70"/>
    </location>
    <ligand>
        <name>Mg(2+)</name>
        <dbReference type="ChEBI" id="CHEBI:18420"/>
        <label>3</label>
    </ligand>
</feature>
<dbReference type="PANTHER" id="PTHR30270:SF0">
    <property type="entry name" value="THIAMINE-MONOPHOSPHATE KINASE"/>
    <property type="match status" value="1"/>
</dbReference>
<dbReference type="GO" id="GO:0009229">
    <property type="term" value="P:thiamine diphosphate biosynthetic process"/>
    <property type="evidence" value="ECO:0007669"/>
    <property type="project" value="UniProtKB-UniRule"/>
</dbReference>
<comment type="miscellaneous">
    <text evidence="2">Reaction mechanism of ThiL seems to utilize a direct, inline transfer of the gamma-phosphate of ATP to TMP rather than a phosphorylated enzyme intermediate.</text>
</comment>
<feature type="binding site" evidence="2">
    <location>
        <position position="212"/>
    </location>
    <ligand>
        <name>ATP</name>
        <dbReference type="ChEBI" id="CHEBI:30616"/>
    </ligand>
</feature>
<dbReference type="PANTHER" id="PTHR30270">
    <property type="entry name" value="THIAMINE-MONOPHOSPHATE KINASE"/>
    <property type="match status" value="1"/>
</dbReference>
<dbReference type="GO" id="GO:0009030">
    <property type="term" value="F:thiamine-phosphate kinase activity"/>
    <property type="evidence" value="ECO:0007669"/>
    <property type="project" value="UniProtKB-UniRule"/>
</dbReference>
<dbReference type="InterPro" id="IPR006283">
    <property type="entry name" value="ThiL-like"/>
</dbReference>
<dbReference type="InterPro" id="IPR036676">
    <property type="entry name" value="PurM-like_C_sf"/>
</dbReference>
<dbReference type="Proteomes" id="UP000066549">
    <property type="component" value="Chromosome"/>
</dbReference>
<dbReference type="GO" id="GO:0009228">
    <property type="term" value="P:thiamine biosynthetic process"/>
    <property type="evidence" value="ECO:0007669"/>
    <property type="project" value="UniProtKB-KW"/>
</dbReference>
<dbReference type="PATRIC" id="fig|1623450.3.peg.1015"/>
<evidence type="ECO:0000313" key="6">
    <source>
        <dbReference type="Proteomes" id="UP000066549"/>
    </source>
</evidence>
<dbReference type="GO" id="GO:0005524">
    <property type="term" value="F:ATP binding"/>
    <property type="evidence" value="ECO:0007669"/>
    <property type="project" value="UniProtKB-UniRule"/>
</dbReference>
<feature type="binding site" evidence="2">
    <location>
        <position position="70"/>
    </location>
    <ligand>
        <name>Mg(2+)</name>
        <dbReference type="ChEBI" id="CHEBI:18420"/>
        <label>4</label>
    </ligand>
</feature>
<feature type="binding site" evidence="2">
    <location>
        <position position="257"/>
    </location>
    <ligand>
        <name>substrate</name>
    </ligand>
</feature>
<dbReference type="EC" id="2.7.4.16" evidence="2"/>
<feature type="binding site" evidence="2">
    <location>
        <position position="40"/>
    </location>
    <ligand>
        <name>Mg(2+)</name>
        <dbReference type="ChEBI" id="CHEBI:18420"/>
        <label>4</label>
    </ligand>
</feature>
<dbReference type="GO" id="GO:0000287">
    <property type="term" value="F:magnesium ion binding"/>
    <property type="evidence" value="ECO:0007669"/>
    <property type="project" value="UniProtKB-UniRule"/>
</dbReference>
<dbReference type="UniPathway" id="UPA00060">
    <property type="reaction ID" value="UER00142"/>
</dbReference>
<feature type="binding site" evidence="2">
    <location>
        <position position="25"/>
    </location>
    <ligand>
        <name>Mg(2+)</name>
        <dbReference type="ChEBI" id="CHEBI:18420"/>
        <label>4</label>
    </ligand>
</feature>
<gene>
    <name evidence="2" type="primary">thiL</name>
    <name evidence="5" type="ORF">VI33_05105</name>
</gene>
<evidence type="ECO:0000313" key="5">
    <source>
        <dbReference type="EMBL" id="AKO66077.1"/>
    </source>
</evidence>
<dbReference type="OrthoDB" id="9802811at2"/>
<feature type="binding site" evidence="2">
    <location>
        <position position="213"/>
    </location>
    <ligand>
        <name>Mg(2+)</name>
        <dbReference type="ChEBI" id="CHEBI:18420"/>
        <label>5</label>
    </ligand>
</feature>
<feature type="binding site" evidence="2">
    <location>
        <position position="70"/>
    </location>
    <ligand>
        <name>Mg(2+)</name>
        <dbReference type="ChEBI" id="CHEBI:18420"/>
        <label>2</label>
    </ligand>
</feature>
<sequence>MNEFDLIKKYFNFTSKHAVLGVGDDAALIPLNKNELMAISMDTLNIGHHFTGDSDPYYLGWKSLAVNVSDIISMGGQPRYALLSISLKSLDVNWIAKFTKGIKACAKKYNIEIIGGDTNKGSTSISIAITGNVSSKNVLKRSGAIPEDEIWVTNEVGYAALHFNQHSLLPKYKESISNCLKKRSQEEFLKPQPPLEFIQDTKSMINSAIDLSDGLVGDLKHILNSSSVGAKIEINEIPMHKWFMENNQYELAMCGGEDYQILMTVPHKHHNKIQNLLKKHTLKGAMIGKITKDKKIEYSLHGKKIKLSKEGFTHFG</sequence>
<feature type="domain" description="PurM-like C-terminal" evidence="4">
    <location>
        <begin position="196"/>
        <end position="297"/>
    </location>
</feature>
<accession>A0A0H4JC55</accession>
<feature type="binding site" evidence="2">
    <location>
        <position position="117"/>
    </location>
    <ligand>
        <name>Mg(2+)</name>
        <dbReference type="ChEBI" id="CHEBI:18420"/>
        <label>1</label>
    </ligand>
</feature>
<feature type="binding site" evidence="2">
    <location>
        <begin position="116"/>
        <end position="117"/>
    </location>
    <ligand>
        <name>ATP</name>
        <dbReference type="ChEBI" id="CHEBI:30616"/>
    </ligand>
</feature>
<comment type="similarity">
    <text evidence="2">Belongs to the thiamine-monophosphate kinase family.</text>
</comment>
<dbReference type="InterPro" id="IPR036921">
    <property type="entry name" value="PurM-like_N_sf"/>
</dbReference>
<keyword evidence="2" id="KW-0460">Magnesium</keyword>
<protein>
    <recommendedName>
        <fullName evidence="2">Thiamine-monophosphate kinase</fullName>
        <shortName evidence="2">TMP kinase</shortName>
        <shortName evidence="2">Thiamine-phosphate kinase</shortName>
        <ecNumber evidence="2">2.7.4.16</ecNumber>
    </recommendedName>
</protein>
<keyword evidence="2" id="KW-0418">Kinase</keyword>
<feature type="binding site" evidence="2">
    <location>
        <position position="49"/>
    </location>
    <ligand>
        <name>substrate</name>
    </ligand>
</feature>
<proteinExistence type="inferred from homology"/>
<dbReference type="PIRSF" id="PIRSF005303">
    <property type="entry name" value="Thiam_monoph_kin"/>
    <property type="match status" value="1"/>
</dbReference>
<feature type="binding site" evidence="2">
    <location>
        <position position="42"/>
    </location>
    <ligand>
        <name>Mg(2+)</name>
        <dbReference type="ChEBI" id="CHEBI:18420"/>
        <label>1</label>
    </ligand>
</feature>
<dbReference type="AlphaFoldDB" id="A0A0H4JC55"/>
<feature type="binding site" evidence="2">
    <location>
        <position position="312"/>
    </location>
    <ligand>
        <name>substrate</name>
    </ligand>
</feature>
<keyword evidence="2" id="KW-0808">Transferase</keyword>
<dbReference type="Gene3D" id="3.30.1330.10">
    <property type="entry name" value="PurM-like, N-terminal domain"/>
    <property type="match status" value="1"/>
</dbReference>
<keyword evidence="2" id="KW-0067">ATP-binding</keyword>
<feature type="binding site" evidence="2">
    <location>
        <position position="25"/>
    </location>
    <ligand>
        <name>Mg(2+)</name>
        <dbReference type="ChEBI" id="CHEBI:18420"/>
        <label>3</label>
    </ligand>
</feature>
<dbReference type="Gene3D" id="3.90.650.10">
    <property type="entry name" value="PurM-like C-terminal domain"/>
    <property type="match status" value="1"/>
</dbReference>
<dbReference type="EMBL" id="CP011002">
    <property type="protein sequence ID" value="AKO66077.1"/>
    <property type="molecule type" value="Genomic_DNA"/>
</dbReference>
<name>A0A0H4JC55_9PROT</name>
<feature type="binding site" evidence="2">
    <location>
        <position position="141"/>
    </location>
    <ligand>
        <name>ATP</name>
        <dbReference type="ChEBI" id="CHEBI:30616"/>
    </ligand>
</feature>
<dbReference type="Pfam" id="PF00586">
    <property type="entry name" value="AIRS"/>
    <property type="match status" value="1"/>
</dbReference>
<evidence type="ECO:0000256" key="1">
    <source>
        <dbReference type="ARBA" id="ARBA00022977"/>
    </source>
</evidence>
<dbReference type="SUPFAM" id="SSF55326">
    <property type="entry name" value="PurM N-terminal domain-like"/>
    <property type="match status" value="1"/>
</dbReference>
<evidence type="ECO:0000259" key="4">
    <source>
        <dbReference type="Pfam" id="PF02769"/>
    </source>
</evidence>
<evidence type="ECO:0000259" key="3">
    <source>
        <dbReference type="Pfam" id="PF00586"/>
    </source>
</evidence>
<dbReference type="InterPro" id="IPR016188">
    <property type="entry name" value="PurM-like_N"/>
</dbReference>
<dbReference type="CDD" id="cd02194">
    <property type="entry name" value="ThiL"/>
    <property type="match status" value="1"/>
</dbReference>
<feature type="binding site" evidence="2">
    <location>
        <position position="42"/>
    </location>
    <ligand>
        <name>Mg(2+)</name>
        <dbReference type="ChEBI" id="CHEBI:18420"/>
        <label>2</label>
    </ligand>
</feature>
<dbReference type="Pfam" id="PF02769">
    <property type="entry name" value="AIRS_C"/>
    <property type="match status" value="1"/>
</dbReference>
<dbReference type="SUPFAM" id="SSF56042">
    <property type="entry name" value="PurM C-terminal domain-like"/>
    <property type="match status" value="1"/>
</dbReference>
<dbReference type="HAMAP" id="MF_02128">
    <property type="entry name" value="TMP_kinase"/>
    <property type="match status" value="1"/>
</dbReference>
<keyword evidence="2" id="KW-0547">Nucleotide-binding</keyword>
<organism evidence="5 6">
    <name type="scientific">Methylophilales bacterium MBRS-H7</name>
    <dbReference type="NCBI Taxonomy" id="1623450"/>
    <lineage>
        <taxon>Bacteria</taxon>
        <taxon>Pseudomonadati</taxon>
        <taxon>Pseudomonadota</taxon>
        <taxon>Betaproteobacteria</taxon>
        <taxon>Nitrosomonadales</taxon>
        <taxon>OM43 clade</taxon>
    </lineage>
</organism>
<keyword evidence="1 2" id="KW-0784">Thiamine biosynthesis</keyword>
<dbReference type="InterPro" id="IPR010918">
    <property type="entry name" value="PurM-like_C_dom"/>
</dbReference>
<comment type="caution">
    <text evidence="2">Lacks conserved residue(s) required for the propagation of feature annotation.</text>
</comment>
<keyword evidence="6" id="KW-1185">Reference proteome</keyword>
<comment type="catalytic activity">
    <reaction evidence="2">
        <text>thiamine phosphate + ATP = thiamine diphosphate + ADP</text>
        <dbReference type="Rhea" id="RHEA:15913"/>
        <dbReference type="ChEBI" id="CHEBI:30616"/>
        <dbReference type="ChEBI" id="CHEBI:37575"/>
        <dbReference type="ChEBI" id="CHEBI:58937"/>
        <dbReference type="ChEBI" id="CHEBI:456216"/>
        <dbReference type="EC" id="2.7.4.16"/>
    </reaction>
</comment>
<feature type="domain" description="PurM-like N-terminal" evidence="3">
    <location>
        <begin position="23"/>
        <end position="131"/>
    </location>
</feature>
<keyword evidence="2" id="KW-0479">Metal-binding</keyword>
<dbReference type="NCBIfam" id="TIGR01379">
    <property type="entry name" value="thiL"/>
    <property type="match status" value="1"/>
</dbReference>
<comment type="function">
    <text evidence="2">Catalyzes the ATP-dependent phosphorylation of thiamine-monophosphate (TMP) to form thiamine-pyrophosphate (TPP), the active form of vitamin B1.</text>
</comment>
<comment type="pathway">
    <text evidence="2">Cofactor biosynthesis; thiamine diphosphate biosynthesis; thiamine diphosphate from thiamine phosphate: step 1/1.</text>
</comment>
<reference evidence="5 6" key="1">
    <citation type="submission" date="2015-03" db="EMBL/GenBank/DDBJ databases">
        <title>Comparative analysis of the OM43 clade including a novel species from Red Sea uncovers genomic and metabolic diversity among marine methylotrophs.</title>
        <authorList>
            <person name="Jimenez-Infante F."/>
            <person name="Ngugi D.K."/>
            <person name="Vinu M."/>
            <person name="Alam I."/>
            <person name="Kamau A."/>
            <person name="Blom J."/>
            <person name="Bajic V.B."/>
            <person name="Stingl U."/>
        </authorList>
    </citation>
    <scope>NUCLEOTIDE SEQUENCE [LARGE SCALE GENOMIC DNA]</scope>
    <source>
        <strain evidence="5 6">MBRSH7</strain>
    </source>
</reference>
<feature type="binding site" evidence="2">
    <location>
        <position position="210"/>
    </location>
    <ligand>
        <name>Mg(2+)</name>
        <dbReference type="ChEBI" id="CHEBI:18420"/>
        <label>3</label>
    </ligand>
</feature>
<evidence type="ECO:0000256" key="2">
    <source>
        <dbReference type="HAMAP-Rule" id="MF_02128"/>
    </source>
</evidence>